<dbReference type="EMBL" id="JAPFRF010000004">
    <property type="protein sequence ID" value="KAJ7335137.1"/>
    <property type="molecule type" value="Genomic_DNA"/>
</dbReference>
<evidence type="ECO:0000313" key="3">
    <source>
        <dbReference type="Proteomes" id="UP001142489"/>
    </source>
</evidence>
<evidence type="ECO:0000256" key="1">
    <source>
        <dbReference type="SAM" id="MobiDB-lite"/>
    </source>
</evidence>
<feature type="compositionally biased region" description="Basic and acidic residues" evidence="1">
    <location>
        <begin position="124"/>
        <end position="142"/>
    </location>
</feature>
<reference evidence="2" key="1">
    <citation type="journal article" date="2023" name="DNA Res.">
        <title>Chromosome-level genome assembly of Phrynocephalus forsythii using third-generation DNA sequencing and Hi-C analysis.</title>
        <authorList>
            <person name="Qi Y."/>
            <person name="Zhao W."/>
            <person name="Zhao Y."/>
            <person name="Niu C."/>
            <person name="Cao S."/>
            <person name="Zhang Y."/>
        </authorList>
    </citation>
    <scope>NUCLEOTIDE SEQUENCE</scope>
    <source>
        <tissue evidence="2">Muscle</tissue>
    </source>
</reference>
<gene>
    <name evidence="2" type="ORF">JRQ81_013078</name>
</gene>
<proteinExistence type="predicted"/>
<comment type="caution">
    <text evidence="2">The sequence shown here is derived from an EMBL/GenBank/DDBJ whole genome shotgun (WGS) entry which is preliminary data.</text>
</comment>
<protein>
    <submittedName>
        <fullName evidence="2">Uncharacterized protein</fullName>
    </submittedName>
</protein>
<accession>A0A9Q0XZ51</accession>
<feature type="compositionally biased region" description="Basic and acidic residues" evidence="1">
    <location>
        <begin position="1"/>
        <end position="18"/>
    </location>
</feature>
<keyword evidence="3" id="KW-1185">Reference proteome</keyword>
<name>A0A9Q0XZ51_9SAUR</name>
<feature type="compositionally biased region" description="Basic and acidic residues" evidence="1">
    <location>
        <begin position="83"/>
        <end position="95"/>
    </location>
</feature>
<feature type="region of interest" description="Disordered" evidence="1">
    <location>
        <begin position="1"/>
        <end position="49"/>
    </location>
</feature>
<dbReference type="AlphaFoldDB" id="A0A9Q0XZ51"/>
<feature type="region of interest" description="Disordered" evidence="1">
    <location>
        <begin position="71"/>
        <end position="142"/>
    </location>
</feature>
<evidence type="ECO:0000313" key="2">
    <source>
        <dbReference type="EMBL" id="KAJ7335137.1"/>
    </source>
</evidence>
<organism evidence="2 3">
    <name type="scientific">Phrynocephalus forsythii</name>
    <dbReference type="NCBI Taxonomy" id="171643"/>
    <lineage>
        <taxon>Eukaryota</taxon>
        <taxon>Metazoa</taxon>
        <taxon>Chordata</taxon>
        <taxon>Craniata</taxon>
        <taxon>Vertebrata</taxon>
        <taxon>Euteleostomi</taxon>
        <taxon>Lepidosauria</taxon>
        <taxon>Squamata</taxon>
        <taxon>Bifurcata</taxon>
        <taxon>Unidentata</taxon>
        <taxon>Episquamata</taxon>
        <taxon>Toxicofera</taxon>
        <taxon>Iguania</taxon>
        <taxon>Acrodonta</taxon>
        <taxon>Agamidae</taxon>
        <taxon>Agaminae</taxon>
        <taxon>Phrynocephalus</taxon>
    </lineage>
</organism>
<sequence length="142" mass="16381">MTRLAIEEQHGDVTERTQRNQTHPSVLLTGHEFAFSGPERQKRDPKGRGRYGWLPFSFLPQPGFGKSIAGKHWGFQTAPRKLPRQEQEQKEEEQRQVPLPKAKTHSVAQAQRPERLMAGSACQRHPERPFGRQKDKTYELTT</sequence>
<dbReference type="Proteomes" id="UP001142489">
    <property type="component" value="Unassembled WGS sequence"/>
</dbReference>